<proteinExistence type="predicted"/>
<dbReference type="EMBL" id="GGEC01063684">
    <property type="protein sequence ID" value="MBX44168.1"/>
    <property type="molecule type" value="Transcribed_RNA"/>
</dbReference>
<name>A0A2P2NNS5_RHIMU</name>
<sequence>MIICTIFYVVPFGKIASSANNVIERNLCMFRCPSR</sequence>
<protein>
    <submittedName>
        <fullName evidence="1">Uncharacterized protein</fullName>
    </submittedName>
</protein>
<accession>A0A2P2NNS5</accession>
<evidence type="ECO:0000313" key="1">
    <source>
        <dbReference type="EMBL" id="MBX44168.1"/>
    </source>
</evidence>
<organism evidence="1">
    <name type="scientific">Rhizophora mucronata</name>
    <name type="common">Asiatic mangrove</name>
    <dbReference type="NCBI Taxonomy" id="61149"/>
    <lineage>
        <taxon>Eukaryota</taxon>
        <taxon>Viridiplantae</taxon>
        <taxon>Streptophyta</taxon>
        <taxon>Embryophyta</taxon>
        <taxon>Tracheophyta</taxon>
        <taxon>Spermatophyta</taxon>
        <taxon>Magnoliopsida</taxon>
        <taxon>eudicotyledons</taxon>
        <taxon>Gunneridae</taxon>
        <taxon>Pentapetalae</taxon>
        <taxon>rosids</taxon>
        <taxon>fabids</taxon>
        <taxon>Malpighiales</taxon>
        <taxon>Rhizophoraceae</taxon>
        <taxon>Rhizophora</taxon>
    </lineage>
</organism>
<dbReference type="AlphaFoldDB" id="A0A2P2NNS5"/>
<reference evidence="1" key="1">
    <citation type="submission" date="2018-02" db="EMBL/GenBank/DDBJ databases">
        <title>Rhizophora mucronata_Transcriptome.</title>
        <authorList>
            <person name="Meera S.P."/>
            <person name="Sreeshan A."/>
            <person name="Augustine A."/>
        </authorList>
    </citation>
    <scope>NUCLEOTIDE SEQUENCE</scope>
    <source>
        <tissue evidence="1">Leaf</tissue>
    </source>
</reference>